<evidence type="ECO:0000256" key="10">
    <source>
        <dbReference type="RuleBase" id="RU361274"/>
    </source>
</evidence>
<dbReference type="PATRIC" id="fig|336831.14.peg.141"/>
<dbReference type="GO" id="GO:0005507">
    <property type="term" value="F:copper ion binding"/>
    <property type="evidence" value="ECO:0007669"/>
    <property type="project" value="TreeGrafter"/>
</dbReference>
<dbReference type="OrthoDB" id="4279at2"/>
<dbReference type="AlphaFoldDB" id="A0A0M2V574"/>
<sequence length="247" mass="26406">MRPELIAPTWPAPANVKAVCSTRAGGGSTGPYLSLNLGGHVGDAAEAVSHNRQLFQTMAAMPGQPAWLNQTHSTRCINLSSVVTDDLNADASFSRQPGRVCAVMTADCLPVLLCNRAGTEVAAVHAGWRGLCDGVLENTLQLFSQPSDCLAWLGPAISQAAFEVGSEVRAAFIKQDPAAASAFIAGKQGKWQADLYRLARQRLARCGVSAVYGGDYCTYQQPNDFFSYRRDGQTGRMASAIWLEPAR</sequence>
<accession>A0A0M2V574</accession>
<dbReference type="GO" id="GO:0017061">
    <property type="term" value="F:S-methyl-5-thioadenosine phosphorylase activity"/>
    <property type="evidence" value="ECO:0007669"/>
    <property type="project" value="UniProtKB-EC"/>
</dbReference>
<dbReference type="PANTHER" id="PTHR30616">
    <property type="entry name" value="UNCHARACTERIZED PROTEIN YFIH"/>
    <property type="match status" value="1"/>
</dbReference>
<evidence type="ECO:0000256" key="2">
    <source>
        <dbReference type="ARBA" id="ARBA00007353"/>
    </source>
</evidence>
<dbReference type="PANTHER" id="PTHR30616:SF2">
    <property type="entry name" value="PURINE NUCLEOSIDE PHOSPHORYLASE LACC1"/>
    <property type="match status" value="1"/>
</dbReference>
<evidence type="ECO:0000313" key="12">
    <source>
        <dbReference type="Proteomes" id="UP000034228"/>
    </source>
</evidence>
<comment type="caution">
    <text evidence="11">The sequence shown here is derived from an EMBL/GenBank/DDBJ whole genome shotgun (WGS) entry which is preliminary data.</text>
</comment>
<dbReference type="STRING" id="336831.WG68_09195"/>
<keyword evidence="6" id="KW-0862">Zinc</keyword>
<comment type="catalytic activity">
    <reaction evidence="9">
        <text>S-methyl-5'-thioadenosine + phosphate = 5-(methylsulfanyl)-alpha-D-ribose 1-phosphate + adenine</text>
        <dbReference type="Rhea" id="RHEA:11852"/>
        <dbReference type="ChEBI" id="CHEBI:16708"/>
        <dbReference type="ChEBI" id="CHEBI:17509"/>
        <dbReference type="ChEBI" id="CHEBI:43474"/>
        <dbReference type="ChEBI" id="CHEBI:58533"/>
        <dbReference type="EC" id="2.4.2.28"/>
    </reaction>
    <physiologicalReaction direction="left-to-right" evidence="9">
        <dbReference type="Rhea" id="RHEA:11853"/>
    </physiologicalReaction>
</comment>
<comment type="catalytic activity">
    <reaction evidence="8">
        <text>adenosine + phosphate = alpha-D-ribose 1-phosphate + adenine</text>
        <dbReference type="Rhea" id="RHEA:27642"/>
        <dbReference type="ChEBI" id="CHEBI:16335"/>
        <dbReference type="ChEBI" id="CHEBI:16708"/>
        <dbReference type="ChEBI" id="CHEBI:43474"/>
        <dbReference type="ChEBI" id="CHEBI:57720"/>
        <dbReference type="EC" id="2.4.2.1"/>
    </reaction>
    <physiologicalReaction direction="left-to-right" evidence="8">
        <dbReference type="Rhea" id="RHEA:27643"/>
    </physiologicalReaction>
</comment>
<dbReference type="Pfam" id="PF02578">
    <property type="entry name" value="Cu-oxidase_4"/>
    <property type="match status" value="1"/>
</dbReference>
<dbReference type="Gene3D" id="3.60.140.10">
    <property type="entry name" value="CNF1/YfiH-like putative cysteine hydrolases"/>
    <property type="match status" value="1"/>
</dbReference>
<dbReference type="GO" id="GO:0016787">
    <property type="term" value="F:hydrolase activity"/>
    <property type="evidence" value="ECO:0007669"/>
    <property type="project" value="UniProtKB-KW"/>
</dbReference>
<evidence type="ECO:0000313" key="11">
    <source>
        <dbReference type="EMBL" id="KKO45554.1"/>
    </source>
</evidence>
<gene>
    <name evidence="11" type="ORF">WG68_09195</name>
</gene>
<keyword evidence="5" id="KW-0378">Hydrolase</keyword>
<dbReference type="InterPro" id="IPR038371">
    <property type="entry name" value="Cu_polyphenol_OxRdtase_sf"/>
</dbReference>
<keyword evidence="4" id="KW-0479">Metal-binding</keyword>
<evidence type="ECO:0000256" key="4">
    <source>
        <dbReference type="ARBA" id="ARBA00022723"/>
    </source>
</evidence>
<evidence type="ECO:0000256" key="7">
    <source>
        <dbReference type="ARBA" id="ARBA00047989"/>
    </source>
</evidence>
<dbReference type="NCBIfam" id="TIGR00726">
    <property type="entry name" value="peptidoglycan editing factor PgeF"/>
    <property type="match status" value="1"/>
</dbReference>
<evidence type="ECO:0000256" key="9">
    <source>
        <dbReference type="ARBA" id="ARBA00049893"/>
    </source>
</evidence>
<reference evidence="11 12" key="1">
    <citation type="submission" date="2015-03" db="EMBL/GenBank/DDBJ databases">
        <title>Draft genome sequences of two protease-producing strains of Arsukibacterium isolated from two cold and alkaline environments.</title>
        <authorList>
            <person name="Lylloff J.E."/>
            <person name="Skov L.B."/>
            <person name="Jepsen M."/>
            <person name="Hallin P.F."/>
            <person name="Sorensen S.J."/>
            <person name="Stougaard P."/>
            <person name="Glaring M.A."/>
        </authorList>
    </citation>
    <scope>NUCLEOTIDE SEQUENCE [LARGE SCALE GENOMIC DNA]</scope>
    <source>
        <strain evidence="11 12">GCM72</strain>
    </source>
</reference>
<dbReference type="Proteomes" id="UP000034228">
    <property type="component" value="Unassembled WGS sequence"/>
</dbReference>
<name>A0A0M2V574_9GAMM</name>
<dbReference type="InterPro" id="IPR003730">
    <property type="entry name" value="Cu_polyphenol_OxRdtase"/>
</dbReference>
<keyword evidence="3" id="KW-0808">Transferase</keyword>
<keyword evidence="12" id="KW-1185">Reference proteome</keyword>
<evidence type="ECO:0000256" key="6">
    <source>
        <dbReference type="ARBA" id="ARBA00022833"/>
    </source>
</evidence>
<dbReference type="RefSeq" id="WP_046557399.1">
    <property type="nucleotide sequence ID" value="NZ_LAHO01000008.1"/>
</dbReference>
<evidence type="ECO:0000256" key="3">
    <source>
        <dbReference type="ARBA" id="ARBA00022679"/>
    </source>
</evidence>
<evidence type="ECO:0000256" key="1">
    <source>
        <dbReference type="ARBA" id="ARBA00000553"/>
    </source>
</evidence>
<comment type="catalytic activity">
    <reaction evidence="7">
        <text>adenosine + H2O + H(+) = inosine + NH4(+)</text>
        <dbReference type="Rhea" id="RHEA:24408"/>
        <dbReference type="ChEBI" id="CHEBI:15377"/>
        <dbReference type="ChEBI" id="CHEBI:15378"/>
        <dbReference type="ChEBI" id="CHEBI:16335"/>
        <dbReference type="ChEBI" id="CHEBI:17596"/>
        <dbReference type="ChEBI" id="CHEBI:28938"/>
        <dbReference type="EC" id="3.5.4.4"/>
    </reaction>
    <physiologicalReaction direction="left-to-right" evidence="7">
        <dbReference type="Rhea" id="RHEA:24409"/>
    </physiologicalReaction>
</comment>
<proteinExistence type="inferred from homology"/>
<protein>
    <recommendedName>
        <fullName evidence="10">Purine nucleoside phosphorylase</fullName>
    </recommendedName>
</protein>
<evidence type="ECO:0000256" key="8">
    <source>
        <dbReference type="ARBA" id="ARBA00048968"/>
    </source>
</evidence>
<dbReference type="EMBL" id="LAHO01000008">
    <property type="protein sequence ID" value="KKO45554.1"/>
    <property type="molecule type" value="Genomic_DNA"/>
</dbReference>
<dbReference type="CDD" id="cd16833">
    <property type="entry name" value="YfiH"/>
    <property type="match status" value="1"/>
</dbReference>
<dbReference type="SUPFAM" id="SSF64438">
    <property type="entry name" value="CNF1/YfiH-like putative cysteine hydrolases"/>
    <property type="match status" value="1"/>
</dbReference>
<organism evidence="11 12">
    <name type="scientific">Arsukibacterium ikkense</name>
    <dbReference type="NCBI Taxonomy" id="336831"/>
    <lineage>
        <taxon>Bacteria</taxon>
        <taxon>Pseudomonadati</taxon>
        <taxon>Pseudomonadota</taxon>
        <taxon>Gammaproteobacteria</taxon>
        <taxon>Chromatiales</taxon>
        <taxon>Chromatiaceae</taxon>
        <taxon>Arsukibacterium</taxon>
    </lineage>
</organism>
<comment type="catalytic activity">
    <reaction evidence="1">
        <text>inosine + phosphate = alpha-D-ribose 1-phosphate + hypoxanthine</text>
        <dbReference type="Rhea" id="RHEA:27646"/>
        <dbReference type="ChEBI" id="CHEBI:17368"/>
        <dbReference type="ChEBI" id="CHEBI:17596"/>
        <dbReference type="ChEBI" id="CHEBI:43474"/>
        <dbReference type="ChEBI" id="CHEBI:57720"/>
        <dbReference type="EC" id="2.4.2.1"/>
    </reaction>
    <physiologicalReaction direction="left-to-right" evidence="1">
        <dbReference type="Rhea" id="RHEA:27647"/>
    </physiologicalReaction>
</comment>
<comment type="similarity">
    <text evidence="2 10">Belongs to the purine nucleoside phosphorylase YfiH/LACC1 family.</text>
</comment>
<evidence type="ECO:0000256" key="5">
    <source>
        <dbReference type="ARBA" id="ARBA00022801"/>
    </source>
</evidence>
<dbReference type="InterPro" id="IPR011324">
    <property type="entry name" value="Cytotoxic_necrot_fac-like_cat"/>
</dbReference>